<dbReference type="InterPro" id="IPR036249">
    <property type="entry name" value="Thioredoxin-like_sf"/>
</dbReference>
<dbReference type="Gene3D" id="3.40.30.10">
    <property type="entry name" value="Glutaredoxin"/>
    <property type="match status" value="1"/>
</dbReference>
<evidence type="ECO:0000256" key="2">
    <source>
        <dbReference type="SAM" id="Phobius"/>
    </source>
</evidence>
<dbReference type="Pfam" id="PF13462">
    <property type="entry name" value="Thioredoxin_4"/>
    <property type="match status" value="1"/>
</dbReference>
<dbReference type="Proteomes" id="UP001589748">
    <property type="component" value="Unassembled WGS sequence"/>
</dbReference>
<keyword evidence="2" id="KW-1133">Transmembrane helix</keyword>
<evidence type="ECO:0000313" key="5">
    <source>
        <dbReference type="Proteomes" id="UP001589748"/>
    </source>
</evidence>
<reference evidence="4 5" key="1">
    <citation type="submission" date="2024-09" db="EMBL/GenBank/DDBJ databases">
        <authorList>
            <person name="Sun Q."/>
            <person name="Mori K."/>
        </authorList>
    </citation>
    <scope>NUCLEOTIDE SEQUENCE [LARGE SCALE GENOMIC DNA]</scope>
    <source>
        <strain evidence="4 5">TISTR 1856</strain>
    </source>
</reference>
<protein>
    <submittedName>
        <fullName evidence="4">DsbA family protein</fullName>
    </submittedName>
</protein>
<dbReference type="SUPFAM" id="SSF52833">
    <property type="entry name" value="Thioredoxin-like"/>
    <property type="match status" value="1"/>
</dbReference>
<evidence type="ECO:0000259" key="3">
    <source>
        <dbReference type="Pfam" id="PF13462"/>
    </source>
</evidence>
<comment type="caution">
    <text evidence="4">The sequence shown here is derived from an EMBL/GenBank/DDBJ whole genome shotgun (WGS) entry which is preliminary data.</text>
</comment>
<feature type="region of interest" description="Disordered" evidence="1">
    <location>
        <begin position="1"/>
        <end position="24"/>
    </location>
</feature>
<gene>
    <name evidence="4" type="ORF">ACFFVI_05125</name>
</gene>
<organism evidence="4 5">
    <name type="scientific">Kineococcus gynurae</name>
    <dbReference type="NCBI Taxonomy" id="452979"/>
    <lineage>
        <taxon>Bacteria</taxon>
        <taxon>Bacillati</taxon>
        <taxon>Actinomycetota</taxon>
        <taxon>Actinomycetes</taxon>
        <taxon>Kineosporiales</taxon>
        <taxon>Kineosporiaceae</taxon>
        <taxon>Kineococcus</taxon>
    </lineage>
</organism>
<dbReference type="CDD" id="cd02972">
    <property type="entry name" value="DsbA_family"/>
    <property type="match status" value="1"/>
</dbReference>
<dbReference type="InterPro" id="IPR012336">
    <property type="entry name" value="Thioredoxin-like_fold"/>
</dbReference>
<feature type="domain" description="Thioredoxin-like fold" evidence="3">
    <location>
        <begin position="102"/>
        <end position="244"/>
    </location>
</feature>
<proteinExistence type="predicted"/>
<dbReference type="RefSeq" id="WP_380138490.1">
    <property type="nucleotide sequence ID" value="NZ_JBHLUI010000009.1"/>
</dbReference>
<keyword evidence="2" id="KW-0472">Membrane</keyword>
<keyword evidence="5" id="KW-1185">Reference proteome</keyword>
<dbReference type="EMBL" id="JBHMDM010000003">
    <property type="protein sequence ID" value="MFB9376342.1"/>
    <property type="molecule type" value="Genomic_DNA"/>
</dbReference>
<feature type="transmembrane region" description="Helical" evidence="2">
    <location>
        <begin position="47"/>
        <end position="69"/>
    </location>
</feature>
<accession>A0ABV5LQH9</accession>
<evidence type="ECO:0000313" key="4">
    <source>
        <dbReference type="EMBL" id="MFB9376342.1"/>
    </source>
</evidence>
<evidence type="ECO:0000256" key="1">
    <source>
        <dbReference type="SAM" id="MobiDB-lite"/>
    </source>
</evidence>
<feature type="compositionally biased region" description="Low complexity" evidence="1">
    <location>
        <begin position="11"/>
        <end position="21"/>
    </location>
</feature>
<sequence>MAKRSRSGNPAVANQQQAQAVDAREARAAKAAALRQREKAAERRRKVTLITVATLVVVALVAVVTVLIVQNRGGDAGDGAAPAAAASTDGGMVLPGSPAAGAAPTLDVWLDYQCPVCKRFEETGGDAYVELASSGSARVVVHTLTFLDDRFGNEASQMAAEGAAAASEQGRLAEYTKVVYANQPAEEGTGYTLDQLEDYARQAQVPDLAKWRSQVQDRVFEAYVDRVEATMDAQGVQGTPTVRVTPAGGGEPTTIPSDQLLSAQAPDNLRQAVAAAGGTVTGGATGTAATPTPSAS</sequence>
<keyword evidence="2" id="KW-0812">Transmembrane</keyword>
<name>A0ABV5LQH9_9ACTN</name>